<proteinExistence type="predicted"/>
<dbReference type="AlphaFoldDB" id="A0A1M6H9I9"/>
<sequence length="537" mass="58841">MKIATPILALALPCSVLAQQAEPVKISPPLQQTVKQLDTDGIHFSITNIKGDLSEFSTLIDKIFLGVLKKESPELSKLSATKILEISGLTLAQTIGRSSKHVGDFYHNRTFIETKGSDRGLLSLIGNTPQPWASASYAPAGADLVVESNINLKLVPQTLREIATMLPGEQASQLEAFLDGPLPATQSRIGETLEKLDLRYSLIVDLDESKTWKGPDGEDYPAVYYCTRIDGAAKTLWPLYKDMLGSVIKYSSKGNVHTIVIPEKMDTPWGPSQPVCVIDTDKNQIWMAFDQGFLDKCLSSEAKLADSESYQKATNRLPQQGFAHAYISGAACKQLLTLSKFGSLLAEGDEDMAFLKGMIDPEVLNKTLTSPFGYAWAARHDRNGLLLAGNSPVPDKGSNKVMNSTFMAAGLSAMSYGPIMRNIKASKRTQSIQEVKNLCMACYSYAEDHDGNFPKSLQDLTKDGYVDNLQDLITIDFPEKGMKVKYLPGFTMTSKASNILMFSEADEDGQVIVCRLDGSVKVETEEELVQALKAQKR</sequence>
<evidence type="ECO:0000256" key="1">
    <source>
        <dbReference type="SAM" id="SignalP"/>
    </source>
</evidence>
<dbReference type="STRING" id="1123071.SAMN02745181_1405"/>
<evidence type="ECO:0000313" key="2">
    <source>
        <dbReference type="EMBL" id="SHJ18774.1"/>
    </source>
</evidence>
<keyword evidence="3" id="KW-1185">Reference proteome</keyword>
<reference evidence="2 3" key="1">
    <citation type="submission" date="2016-11" db="EMBL/GenBank/DDBJ databases">
        <authorList>
            <person name="Jaros S."/>
            <person name="Januszkiewicz K."/>
            <person name="Wedrychowicz H."/>
        </authorList>
    </citation>
    <scope>NUCLEOTIDE SEQUENCE [LARGE SCALE GENOMIC DNA]</scope>
    <source>
        <strain evidence="2 3">DSM 18772</strain>
    </source>
</reference>
<protein>
    <submittedName>
        <fullName evidence="2">Uncharacterized protein</fullName>
    </submittedName>
</protein>
<gene>
    <name evidence="2" type="ORF">SAMN02745181_1405</name>
</gene>
<name>A0A1M6H9I9_9BACT</name>
<dbReference type="InParanoid" id="A0A1M6H9I9"/>
<keyword evidence="1" id="KW-0732">Signal</keyword>
<dbReference type="Proteomes" id="UP000184510">
    <property type="component" value="Unassembled WGS sequence"/>
</dbReference>
<accession>A0A1M6H9I9</accession>
<organism evidence="2 3">
    <name type="scientific">Rubritalea squalenifaciens DSM 18772</name>
    <dbReference type="NCBI Taxonomy" id="1123071"/>
    <lineage>
        <taxon>Bacteria</taxon>
        <taxon>Pseudomonadati</taxon>
        <taxon>Verrucomicrobiota</taxon>
        <taxon>Verrucomicrobiia</taxon>
        <taxon>Verrucomicrobiales</taxon>
        <taxon>Rubritaleaceae</taxon>
        <taxon>Rubritalea</taxon>
    </lineage>
</organism>
<feature type="signal peptide" evidence="1">
    <location>
        <begin position="1"/>
        <end position="18"/>
    </location>
</feature>
<evidence type="ECO:0000313" key="3">
    <source>
        <dbReference type="Proteomes" id="UP000184510"/>
    </source>
</evidence>
<feature type="chain" id="PRO_5012725815" evidence="1">
    <location>
        <begin position="19"/>
        <end position="537"/>
    </location>
</feature>
<dbReference type="EMBL" id="FQYR01000003">
    <property type="protein sequence ID" value="SHJ18774.1"/>
    <property type="molecule type" value="Genomic_DNA"/>
</dbReference>